<dbReference type="AlphaFoldDB" id="A0A0N5AKZ9"/>
<organism evidence="3 4">
    <name type="scientific">Syphacia muris</name>
    <dbReference type="NCBI Taxonomy" id="451379"/>
    <lineage>
        <taxon>Eukaryota</taxon>
        <taxon>Metazoa</taxon>
        <taxon>Ecdysozoa</taxon>
        <taxon>Nematoda</taxon>
        <taxon>Chromadorea</taxon>
        <taxon>Rhabditida</taxon>
        <taxon>Spirurina</taxon>
        <taxon>Oxyuridomorpha</taxon>
        <taxon>Oxyuroidea</taxon>
        <taxon>Oxyuridae</taxon>
        <taxon>Syphacia</taxon>
    </lineage>
</organism>
<dbReference type="Gene3D" id="3.40.50.300">
    <property type="entry name" value="P-loop containing nucleotide triphosphate hydrolases"/>
    <property type="match status" value="1"/>
</dbReference>
<dbReference type="WBParaSite" id="SMUV_0000519001-mRNA-1">
    <property type="protein sequence ID" value="SMUV_0000519001-mRNA-1"/>
    <property type="gene ID" value="SMUV_0000519001"/>
</dbReference>
<dbReference type="InterPro" id="IPR056884">
    <property type="entry name" value="NPHP3-like_N"/>
</dbReference>
<evidence type="ECO:0000256" key="1">
    <source>
        <dbReference type="ARBA" id="ARBA00022737"/>
    </source>
</evidence>
<evidence type="ECO:0000313" key="3">
    <source>
        <dbReference type="Proteomes" id="UP000046393"/>
    </source>
</evidence>
<evidence type="ECO:0000259" key="2">
    <source>
        <dbReference type="Pfam" id="PF24883"/>
    </source>
</evidence>
<sequence length="95" mass="11086">MVSPISHVQCWDGCTSLANVRRCIRNGHPVLVLMRGVPGSGKSFLARSIFEQLQKVYYEQDSHLYYSFKAVRHHYEIYFVEPETEWKHTPEICAL</sequence>
<dbReference type="Pfam" id="PF24883">
    <property type="entry name" value="NPHP3_N"/>
    <property type="match status" value="1"/>
</dbReference>
<dbReference type="InterPro" id="IPR026302">
    <property type="entry name" value="NEDD4-bd_p2"/>
</dbReference>
<dbReference type="PANTHER" id="PTHR13308:SF40">
    <property type="entry name" value="NEDD4-BINDING PROTEIN 2-LIKE 1"/>
    <property type="match status" value="1"/>
</dbReference>
<reference evidence="4" key="1">
    <citation type="submission" date="2017-02" db="UniProtKB">
        <authorList>
            <consortium name="WormBaseParasite"/>
        </authorList>
    </citation>
    <scope>IDENTIFICATION</scope>
</reference>
<keyword evidence="3" id="KW-1185">Reference proteome</keyword>
<keyword evidence="1" id="KW-0677">Repeat</keyword>
<protein>
    <submittedName>
        <fullName evidence="4">Zeta_toxin domain-containing protein</fullName>
    </submittedName>
</protein>
<proteinExistence type="predicted"/>
<name>A0A0N5AKZ9_9BILA</name>
<accession>A0A0N5AKZ9</accession>
<evidence type="ECO:0000313" key="4">
    <source>
        <dbReference type="WBParaSite" id="SMUV_0000519001-mRNA-1"/>
    </source>
</evidence>
<feature type="domain" description="Nephrocystin 3-like N-terminal" evidence="2">
    <location>
        <begin position="27"/>
        <end position="69"/>
    </location>
</feature>
<dbReference type="SUPFAM" id="SSF52540">
    <property type="entry name" value="P-loop containing nucleoside triphosphate hydrolases"/>
    <property type="match status" value="1"/>
</dbReference>
<dbReference type="PANTHER" id="PTHR13308">
    <property type="entry name" value="NEDD4-BINDING PROTEIN 2-LIKE 1"/>
    <property type="match status" value="1"/>
</dbReference>
<dbReference type="InterPro" id="IPR027417">
    <property type="entry name" value="P-loop_NTPase"/>
</dbReference>
<dbReference type="STRING" id="451379.A0A0N5AKZ9"/>
<dbReference type="Proteomes" id="UP000046393">
    <property type="component" value="Unplaced"/>
</dbReference>